<feature type="signal peptide" evidence="2">
    <location>
        <begin position="1"/>
        <end position="22"/>
    </location>
</feature>
<dbReference type="EMBL" id="JANEYF010005402">
    <property type="protein sequence ID" value="KAJ8928317.1"/>
    <property type="molecule type" value="Genomic_DNA"/>
</dbReference>
<reference evidence="3" key="1">
    <citation type="journal article" date="2023" name="Insect Mol. Biol.">
        <title>Genome sequencing provides insights into the evolution of gene families encoding plant cell wall-degrading enzymes in longhorned beetles.</title>
        <authorList>
            <person name="Shin N.R."/>
            <person name="Okamura Y."/>
            <person name="Kirsch R."/>
            <person name="Pauchet Y."/>
        </authorList>
    </citation>
    <scope>NUCLEOTIDE SEQUENCE</scope>
    <source>
        <strain evidence="3">RBIC_L_NR</strain>
    </source>
</reference>
<dbReference type="InterPro" id="IPR052709">
    <property type="entry name" value="Transposase-MT_Hybrid"/>
</dbReference>
<sequence>MLNGHAYARAVRAHMLLQLTLAIIVSKDLVIDDEMVANLNITIENFNQKLKEYEERGPTAKLWIQYFHKLSIAKEFIRAERMGNFQAHLNSIIEMFPYFHASGHFPYDKSAHLYLQDMLQLENLLNPSVYQRFIERFFTVRRSDKLNSGSSTDTVYGMHAMNTICEGLEDLADVRMDTTDQHASDSRVKKYAKDIKKLLEWFSSHDHFPEVKEIISIASGVVGDNKINYHKAREVGIASMSKMTGKTFNNIKLKLADKVLRPLTMSSTIKVHDEKVSIDPVLLFQRMSITKTFKDEIEKFFEYKLAPYLLSLFDAFGIRKTQKSAIYDCFQSVNIEIDNINATYIIDGGCLLHSLVWDREETFNVIFDKYVQKFRNGRDKVENQSHKRRPATSVNEDNIQAVCELVESDRRITVTEIASEEDISVESVHTVILNTLGYRKISARWVPRLLSEAQKNVRKDICHRLLSRFEQEGEAFLDRISTCDETWIHHYTPENKRSGGKVEKGHRSRPRFGCQREKF</sequence>
<protein>
    <recommendedName>
        <fullName evidence="5">Transposase</fullName>
    </recommendedName>
</protein>
<evidence type="ECO:0000256" key="1">
    <source>
        <dbReference type="SAM" id="MobiDB-lite"/>
    </source>
</evidence>
<feature type="region of interest" description="Disordered" evidence="1">
    <location>
        <begin position="495"/>
        <end position="519"/>
    </location>
</feature>
<evidence type="ECO:0008006" key="5">
    <source>
        <dbReference type="Google" id="ProtNLM"/>
    </source>
</evidence>
<proteinExistence type="predicted"/>
<keyword evidence="2" id="KW-0732">Signal</keyword>
<gene>
    <name evidence="3" type="ORF">NQ314_019129</name>
</gene>
<keyword evidence="4" id="KW-1185">Reference proteome</keyword>
<dbReference type="Proteomes" id="UP001162156">
    <property type="component" value="Unassembled WGS sequence"/>
</dbReference>
<organism evidence="3 4">
    <name type="scientific">Rhamnusium bicolor</name>
    <dbReference type="NCBI Taxonomy" id="1586634"/>
    <lineage>
        <taxon>Eukaryota</taxon>
        <taxon>Metazoa</taxon>
        <taxon>Ecdysozoa</taxon>
        <taxon>Arthropoda</taxon>
        <taxon>Hexapoda</taxon>
        <taxon>Insecta</taxon>
        <taxon>Pterygota</taxon>
        <taxon>Neoptera</taxon>
        <taxon>Endopterygota</taxon>
        <taxon>Coleoptera</taxon>
        <taxon>Polyphaga</taxon>
        <taxon>Cucujiformia</taxon>
        <taxon>Chrysomeloidea</taxon>
        <taxon>Cerambycidae</taxon>
        <taxon>Lepturinae</taxon>
        <taxon>Rhagiini</taxon>
        <taxon>Rhamnusium</taxon>
    </lineage>
</organism>
<feature type="chain" id="PRO_5043440449" description="Transposase" evidence="2">
    <location>
        <begin position="23"/>
        <end position="519"/>
    </location>
</feature>
<feature type="compositionally biased region" description="Basic and acidic residues" evidence="1">
    <location>
        <begin position="495"/>
        <end position="505"/>
    </location>
</feature>
<dbReference type="InterPro" id="IPR036397">
    <property type="entry name" value="RNaseH_sf"/>
</dbReference>
<comment type="caution">
    <text evidence="3">The sequence shown here is derived from an EMBL/GenBank/DDBJ whole genome shotgun (WGS) entry which is preliminary data.</text>
</comment>
<dbReference type="AlphaFoldDB" id="A0AAV8WQ90"/>
<evidence type="ECO:0000313" key="4">
    <source>
        <dbReference type="Proteomes" id="UP001162156"/>
    </source>
</evidence>
<accession>A0AAV8WQ90</accession>
<evidence type="ECO:0000256" key="2">
    <source>
        <dbReference type="SAM" id="SignalP"/>
    </source>
</evidence>
<dbReference type="Gene3D" id="3.30.420.10">
    <property type="entry name" value="Ribonuclease H-like superfamily/Ribonuclease H"/>
    <property type="match status" value="1"/>
</dbReference>
<dbReference type="GO" id="GO:0003676">
    <property type="term" value="F:nucleic acid binding"/>
    <property type="evidence" value="ECO:0007669"/>
    <property type="project" value="InterPro"/>
</dbReference>
<dbReference type="PANTHER" id="PTHR46060">
    <property type="entry name" value="MARINER MOS1 TRANSPOSASE-LIKE PROTEIN"/>
    <property type="match status" value="1"/>
</dbReference>
<evidence type="ECO:0000313" key="3">
    <source>
        <dbReference type="EMBL" id="KAJ8928317.1"/>
    </source>
</evidence>
<dbReference type="PANTHER" id="PTHR46060:SF1">
    <property type="entry name" value="MARINER MOS1 TRANSPOSASE-LIKE PROTEIN"/>
    <property type="match status" value="1"/>
</dbReference>
<name>A0AAV8WQ90_9CUCU</name>